<dbReference type="EMBL" id="JAMDMX010000296">
    <property type="protein sequence ID" value="MCY9698473.1"/>
    <property type="molecule type" value="Genomic_DNA"/>
</dbReference>
<protein>
    <submittedName>
        <fullName evidence="2">Uncharacterized protein</fullName>
    </submittedName>
</protein>
<evidence type="ECO:0000313" key="3">
    <source>
        <dbReference type="Proteomes" id="UP001527099"/>
    </source>
</evidence>
<feature type="transmembrane region" description="Helical" evidence="1">
    <location>
        <begin position="6"/>
        <end position="27"/>
    </location>
</feature>
<comment type="caution">
    <text evidence="2">The sequence shown here is derived from an EMBL/GenBank/DDBJ whole genome shotgun (WGS) entry which is preliminary data.</text>
</comment>
<dbReference type="Proteomes" id="UP001527099">
    <property type="component" value="Unassembled WGS sequence"/>
</dbReference>
<feature type="non-terminal residue" evidence="2">
    <location>
        <position position="156"/>
    </location>
</feature>
<keyword evidence="3" id="KW-1185">Reference proteome</keyword>
<organism evidence="2 3">
    <name type="scientific">Paenibacillus alginolyticus</name>
    <dbReference type="NCBI Taxonomy" id="59839"/>
    <lineage>
        <taxon>Bacteria</taxon>
        <taxon>Bacillati</taxon>
        <taxon>Bacillota</taxon>
        <taxon>Bacilli</taxon>
        <taxon>Bacillales</taxon>
        <taxon>Paenibacillaceae</taxon>
        <taxon>Paenibacillus</taxon>
    </lineage>
</organism>
<evidence type="ECO:0000313" key="2">
    <source>
        <dbReference type="EMBL" id="MCY9698473.1"/>
    </source>
</evidence>
<proteinExistence type="predicted"/>
<reference evidence="2 3" key="1">
    <citation type="submission" date="2022-05" db="EMBL/GenBank/DDBJ databases">
        <title>Genome Sequencing of Bee-Associated Microbes.</title>
        <authorList>
            <person name="Dunlap C."/>
        </authorList>
    </citation>
    <scope>NUCLEOTIDE SEQUENCE [LARGE SCALE GENOMIC DNA]</scope>
    <source>
        <strain evidence="2 3">NRRL B-14421</strain>
    </source>
</reference>
<keyword evidence="1" id="KW-0472">Membrane</keyword>
<gene>
    <name evidence="2" type="ORF">M5X19_37420</name>
</gene>
<keyword evidence="1" id="KW-1133">Transmembrane helix</keyword>
<evidence type="ECO:0000256" key="1">
    <source>
        <dbReference type="SAM" id="Phobius"/>
    </source>
</evidence>
<name>A0ABT4GQH1_9BACL</name>
<sequence length="156" mass="17405">MLTATQWWAYVILIPVIVLSFTCNWFWRTRLDYSHDDMRQMPDMDVEKLSKALRFAAEARTGLARNAELAERDLVLQAATLPQALDLIDTSGLLEAFCINVVSDSRLCYALCDPNAEQVEVSLADIAALPDTLHPALLEAAHDCLRSAGVSRYAHL</sequence>
<accession>A0ABT4GQH1</accession>
<keyword evidence="1" id="KW-0812">Transmembrane</keyword>